<dbReference type="EMBL" id="CP025543">
    <property type="protein sequence ID" value="AUM62881.1"/>
    <property type="molecule type" value="Genomic_DNA"/>
</dbReference>
<organism evidence="1 2">
    <name type="scientific">Spiroplasma monobiae MQ-1</name>
    <dbReference type="NCBI Taxonomy" id="1336748"/>
    <lineage>
        <taxon>Bacteria</taxon>
        <taxon>Bacillati</taxon>
        <taxon>Mycoplasmatota</taxon>
        <taxon>Mollicutes</taxon>
        <taxon>Entomoplasmatales</taxon>
        <taxon>Spiroplasmataceae</taxon>
        <taxon>Spiroplasma</taxon>
    </lineage>
</organism>
<dbReference type="KEGG" id="smoo:SMONO_v1c06320"/>
<dbReference type="OrthoDB" id="389240at2"/>
<evidence type="ECO:0000313" key="1">
    <source>
        <dbReference type="EMBL" id="AUM62881.1"/>
    </source>
</evidence>
<dbReference type="AlphaFoldDB" id="A0A2K9LVD1"/>
<dbReference type="Proteomes" id="UP000234790">
    <property type="component" value="Chromosome"/>
</dbReference>
<reference evidence="1 2" key="1">
    <citation type="submission" date="2017-12" db="EMBL/GenBank/DDBJ databases">
        <title>Complete genome sequence of Spiroplasma monobiae MQ-1 (ATCC 33825).</title>
        <authorList>
            <person name="Tsai Y.-M."/>
            <person name="Lo W.-S."/>
            <person name="Wu P.-S."/>
            <person name="Cho S.-T."/>
            <person name="Kuo C.-H."/>
        </authorList>
    </citation>
    <scope>NUCLEOTIDE SEQUENCE [LARGE SCALE GENOMIC DNA]</scope>
    <source>
        <strain evidence="1 2">MQ-1</strain>
    </source>
</reference>
<proteinExistence type="predicted"/>
<name>A0A2K9LVD1_SPISQ</name>
<keyword evidence="2" id="KW-1185">Reference proteome</keyword>
<gene>
    <name evidence="1" type="ORF">SMONO_v1c06320</name>
</gene>
<evidence type="ECO:0000313" key="2">
    <source>
        <dbReference type="Proteomes" id="UP000234790"/>
    </source>
</evidence>
<protein>
    <submittedName>
        <fullName evidence="1">Uncharacterized protein</fullName>
    </submittedName>
</protein>
<sequence>MYKKKKVWATIGSKIVTNLSYYNDVEFSEDEVFELIANDEYLLDDSEEIYGKKLISFLIVWNLIRLKIIESKENYREGQLHKWAFKPEDYMEIYILLDETKEYIDAFDNLKDGTAKTIKMIEFFEESLIEEATIEALLEDLLITMIYFAIEKPLGQHTNLFIYLISNAMLLYRNLGPIFLNTKSEMMDLSKMILVLISQCKGLRMEHFNRADMFQKVFKKLLDISESTKLMLDAM</sequence>
<accession>A0A2K9LVD1</accession>
<dbReference type="RefSeq" id="WP_101780926.1">
    <property type="nucleotide sequence ID" value="NZ_CP025543.1"/>
</dbReference>